<comment type="caution">
    <text evidence="2">The sequence shown here is derived from an EMBL/GenBank/DDBJ whole genome shotgun (WGS) entry which is preliminary data.</text>
</comment>
<dbReference type="InterPro" id="IPR026066">
    <property type="entry name" value="Headcase"/>
</dbReference>
<dbReference type="STRING" id="10195.A0A3M7QA06"/>
<accession>A0A3M7QA06</accession>
<dbReference type="Pfam" id="PF16002">
    <property type="entry name" value="Headcase"/>
    <property type="match status" value="1"/>
</dbReference>
<feature type="domain" description="Headcase middle" evidence="1">
    <location>
        <begin position="262"/>
        <end position="461"/>
    </location>
</feature>
<name>A0A3M7QA06_BRAPC</name>
<proteinExistence type="predicted"/>
<organism evidence="2 3">
    <name type="scientific">Brachionus plicatilis</name>
    <name type="common">Marine rotifer</name>
    <name type="synonym">Brachionus muelleri</name>
    <dbReference type="NCBI Taxonomy" id="10195"/>
    <lineage>
        <taxon>Eukaryota</taxon>
        <taxon>Metazoa</taxon>
        <taxon>Spiralia</taxon>
        <taxon>Gnathifera</taxon>
        <taxon>Rotifera</taxon>
        <taxon>Eurotatoria</taxon>
        <taxon>Monogononta</taxon>
        <taxon>Pseudotrocha</taxon>
        <taxon>Ploima</taxon>
        <taxon>Brachionidae</taxon>
        <taxon>Brachionus</taxon>
    </lineage>
</organism>
<gene>
    <name evidence="2" type="ORF">BpHYR1_003249</name>
</gene>
<evidence type="ECO:0000313" key="3">
    <source>
        <dbReference type="Proteomes" id="UP000276133"/>
    </source>
</evidence>
<dbReference type="Proteomes" id="UP000276133">
    <property type="component" value="Unassembled WGS sequence"/>
</dbReference>
<keyword evidence="3" id="KW-1185">Reference proteome</keyword>
<dbReference type="PANTHER" id="PTHR13425:SF3">
    <property type="entry name" value="HEADCASE PROTEIN HOMOLOG"/>
    <property type="match status" value="1"/>
</dbReference>
<dbReference type="InterPro" id="IPR031947">
    <property type="entry name" value="Headcase_mid"/>
</dbReference>
<dbReference type="OrthoDB" id="10012848at2759"/>
<dbReference type="PANTHER" id="PTHR13425">
    <property type="entry name" value="HEADCASE PROTEIN"/>
    <property type="match status" value="1"/>
</dbReference>
<sequence>MQSNYLGQKSVQELANKNAMNRRRFSLGNFPSQQAELSSQKYPKPDMFTDQTNLQFGNQSDTSLTRYLLQQQQHQSHNQENISNLLKLCHNQYMDSPPYHTENQSFFPQFCESETFSAPLSSANPPQSSNLVQIQNLQRRRASYCVGSSQLKPVIESRSSSPVFNQSSTYQDQLIQHQQQMLEQKLNLLASSAFMSPPTPAKKFSHSQQNLCQTSTTFRARASSMGAIESAGLLKSPSSAFTPLAIQNNKHLIENFEEKLATTGNIFQRREDWSILKKLPVAKQNSIHIRLEDEGPFGNDETRCFVLSHLSSLCIREMSCVFCSCSLVIYDRFPLVDGTMFVSPSMYDKNKSIPAIVSNKQQYLNSVCLDCIIGTRRHEIKCKYCGKLWQSLGAFSLQIGNLYKYDIFAAFPCCVQRLTCFQCSATVMDLDAAGNESFSCFSEEKECPQCRTRAYHFIKPLKDLFFDFEPVDQDENLIKLDHEPLQESNFNQ</sequence>
<dbReference type="AlphaFoldDB" id="A0A3M7QA06"/>
<reference evidence="2 3" key="1">
    <citation type="journal article" date="2018" name="Sci. Rep.">
        <title>Genomic signatures of local adaptation to the degree of environmental predictability in rotifers.</title>
        <authorList>
            <person name="Franch-Gras L."/>
            <person name="Hahn C."/>
            <person name="Garcia-Roger E.M."/>
            <person name="Carmona M.J."/>
            <person name="Serra M."/>
            <person name="Gomez A."/>
        </authorList>
    </citation>
    <scope>NUCLEOTIDE SEQUENCE [LARGE SCALE GENOMIC DNA]</scope>
    <source>
        <strain evidence="2">HYR1</strain>
    </source>
</reference>
<protein>
    <submittedName>
        <fullName evidence="2">Headcase isoform X1</fullName>
    </submittedName>
</protein>
<dbReference type="EMBL" id="REGN01006943">
    <property type="protein sequence ID" value="RNA07801.1"/>
    <property type="molecule type" value="Genomic_DNA"/>
</dbReference>
<evidence type="ECO:0000313" key="2">
    <source>
        <dbReference type="EMBL" id="RNA07801.1"/>
    </source>
</evidence>
<evidence type="ECO:0000259" key="1">
    <source>
        <dbReference type="Pfam" id="PF16002"/>
    </source>
</evidence>